<evidence type="ECO:0000313" key="11">
    <source>
        <dbReference type="Proteomes" id="UP000027337"/>
    </source>
</evidence>
<dbReference type="Pfam" id="PF13403">
    <property type="entry name" value="Hint_2"/>
    <property type="match status" value="1"/>
</dbReference>
<dbReference type="eggNOG" id="COG2931">
    <property type="taxonomic scope" value="Bacteria"/>
</dbReference>
<gene>
    <name evidence="10" type="ORF">PM02_16600</name>
</gene>
<dbReference type="STRING" id="83219.PM02_16600"/>
<dbReference type="InterPro" id="IPR036844">
    <property type="entry name" value="Hint_dom_sf"/>
</dbReference>
<name>A0A061SRX6_9RHOB</name>
<evidence type="ECO:0000256" key="1">
    <source>
        <dbReference type="ARBA" id="ARBA00004370"/>
    </source>
</evidence>
<evidence type="ECO:0000313" key="10">
    <source>
        <dbReference type="EMBL" id="KAJ02000.1"/>
    </source>
</evidence>
<evidence type="ECO:0000256" key="3">
    <source>
        <dbReference type="ARBA" id="ARBA00022525"/>
    </source>
</evidence>
<feature type="domain" description="PA14" evidence="9">
    <location>
        <begin position="758"/>
        <end position="897"/>
    </location>
</feature>
<dbReference type="AlphaFoldDB" id="A0A061SRX6"/>
<keyword evidence="11" id="KW-1185">Reference proteome</keyword>
<proteinExistence type="predicted"/>
<evidence type="ECO:0000256" key="7">
    <source>
        <dbReference type="ARBA" id="ARBA00023136"/>
    </source>
</evidence>
<dbReference type="PROSITE" id="PS51820">
    <property type="entry name" value="PA14"/>
    <property type="match status" value="1"/>
</dbReference>
<dbReference type="GO" id="GO:0090729">
    <property type="term" value="F:toxin activity"/>
    <property type="evidence" value="ECO:0007669"/>
    <property type="project" value="UniProtKB-KW"/>
</dbReference>
<evidence type="ECO:0000256" key="6">
    <source>
        <dbReference type="ARBA" id="ARBA00023026"/>
    </source>
</evidence>
<dbReference type="Gene3D" id="2.60.120.380">
    <property type="match status" value="1"/>
</dbReference>
<dbReference type="InterPro" id="IPR037524">
    <property type="entry name" value="PA14/GLEYA"/>
</dbReference>
<feature type="compositionally biased region" description="Low complexity" evidence="8">
    <location>
        <begin position="265"/>
        <end position="301"/>
    </location>
</feature>
<keyword evidence="5" id="KW-0677">Repeat</keyword>
<keyword evidence="6" id="KW-0843">Virulence</keyword>
<sequence>MNDRGGNSDTLEDDNHWNHVVIDGAGLVSNGTGIEAESVIQLRELTDAGTPTGPVINIYVLSQNGVTRDIWGFATDTLLEPDTNYQKVGGSNIGSTDYANYQTPWLVTVDGTNQDDVMESEYTDRQGDQIDGTDGTNEAIYGYGGNDNIDGAKGTDSLYGGDGSDTLIGGAGADKLDGGIGSDVADYSSSGSGVAVSLEEGTGAGGDAEGDTLKNIENLKGSRYNDSLTGDRNDNVIEGGSGHDTLSGGEGNDTLHGDGGNDYIDGGSNNDSLSGGDGADTLDGGASDDTLVGDQGADNLSGGDGDDLLLGGDGDDTLDGGMGEDTLVGGRGADNFVIEKADFSALGTPEEVSDAIVRANLTDLTGWASKKGHDPSGNDTPDFQATALDILAIGSAARDAAPADLDGITVEAIGTLVETTITGMVLSNPLGHLDAKDVAKDVWRVVKPIYGNRTAKRIEDAIEEDIDRQYNELDDQQSPPTVDRNDILDLAKDVTIEDFEIGTDVLVLSSHDYLGVMGLSTNDVRVTDTNEYVKTNGNGKIKLKQKSNDNERGDAVLKLPDGSTITLKGIDPATLDPETLETMGFLPSNDTSDFQNKFLTDAGKIYGGGGDDELVGSSNNEAISGGTGADVVFGGGGADTIHGGSGSDFIEGGDGDDVLYTGTGDDTLVGGEGDDVLNNSSGDDSLVGGVGNDKLVASAGDDTLEGGADNDTLIGGIDDDSLDGGSGDDVLMGDFETTGLIEPKLLFAYEYYELDGAPSLTDLADAGFKSGTENDNPPDGEGVVDSINAPGVDTHHSGNGKTYAVKFSTNLTVTTSGNYTFDLTTASGGSDGGKIFVDGVEVVKAENELSETASNSINLTSGEHLIEVLYYVNGGQDILSVDITGPDTGGVPIGLEAANLSTSFDDILIGGTGSDTITGGLGNDTFVYNVGDGADTITDFNAGNTGSIADDDNTNNDFIDLSGYYDRLSELYADQADDGVLNQSNDGVGKADYSDNTSFGTGSLTFTGASGDNSFYTADNTGVTCFTSGTSIRTPKGDVLIDDLRIGDLVCTMDSGPQPVRWIGRREVSSKELARDVKLRPVLIPQGMFGAERDLLISRQHALLVDNNRLARAIHLTGTKGLPARIAHGKREVTYIHLMFDEHQIVFVENVPSESFYPGSNAVKMLTETALGELKQIFPELSDANSPEDIERIYGPTVRPIVGYDELADVESNLWESGNSVQAKLSDPRSRFAA</sequence>
<keyword evidence="4" id="KW-0800">Toxin</keyword>
<dbReference type="Gene3D" id="2.170.16.10">
    <property type="entry name" value="Hedgehog/Intein (Hint) domain"/>
    <property type="match status" value="1"/>
</dbReference>
<dbReference type="GO" id="GO:0016020">
    <property type="term" value="C:membrane"/>
    <property type="evidence" value="ECO:0007669"/>
    <property type="project" value="UniProtKB-SubCell"/>
</dbReference>
<dbReference type="InterPro" id="IPR011049">
    <property type="entry name" value="Serralysin-like_metalloprot_C"/>
</dbReference>
<dbReference type="InterPro" id="IPR018511">
    <property type="entry name" value="Hemolysin-typ_Ca-bd_CS"/>
</dbReference>
<keyword evidence="3" id="KW-0964">Secreted</keyword>
<dbReference type="InterPro" id="IPR003995">
    <property type="entry name" value="RTX_toxin_determinant-A"/>
</dbReference>
<comment type="subcellular location">
    <subcellularLocation>
        <location evidence="1">Membrane</location>
    </subcellularLocation>
    <subcellularLocation>
        <location evidence="2">Secreted</location>
    </subcellularLocation>
</comment>
<evidence type="ECO:0000259" key="9">
    <source>
        <dbReference type="PROSITE" id="PS51820"/>
    </source>
</evidence>
<evidence type="ECO:0000256" key="8">
    <source>
        <dbReference type="SAM" id="MobiDB-lite"/>
    </source>
</evidence>
<organism evidence="10 11">
    <name type="scientific">Sulfitobacter mediterraneus</name>
    <dbReference type="NCBI Taxonomy" id="83219"/>
    <lineage>
        <taxon>Bacteria</taxon>
        <taxon>Pseudomonadati</taxon>
        <taxon>Pseudomonadota</taxon>
        <taxon>Alphaproteobacteria</taxon>
        <taxon>Rhodobacterales</taxon>
        <taxon>Roseobacteraceae</taxon>
        <taxon>Sulfitobacter</taxon>
    </lineage>
</organism>
<dbReference type="InterPro" id="IPR050557">
    <property type="entry name" value="RTX_toxin/Mannuronan_C5-epim"/>
</dbReference>
<dbReference type="EMBL" id="JEMU01000016">
    <property type="protein sequence ID" value="KAJ02000.1"/>
    <property type="molecule type" value="Genomic_DNA"/>
</dbReference>
<evidence type="ECO:0000256" key="4">
    <source>
        <dbReference type="ARBA" id="ARBA00022656"/>
    </source>
</evidence>
<dbReference type="PANTHER" id="PTHR38340:SF1">
    <property type="entry name" value="S-LAYER PROTEIN"/>
    <property type="match status" value="1"/>
</dbReference>
<evidence type="ECO:0000256" key="2">
    <source>
        <dbReference type="ARBA" id="ARBA00004613"/>
    </source>
</evidence>
<dbReference type="InterPro" id="IPR001343">
    <property type="entry name" value="Hemolysn_Ca-bd"/>
</dbReference>
<dbReference type="Gene3D" id="2.150.10.10">
    <property type="entry name" value="Serralysin-like metalloprotease, C-terminal"/>
    <property type="match status" value="5"/>
</dbReference>
<dbReference type="PRINTS" id="PR00313">
    <property type="entry name" value="CABNDNGRPT"/>
</dbReference>
<comment type="caution">
    <text evidence="10">The sequence shown here is derived from an EMBL/GenBank/DDBJ whole genome shotgun (WGS) entry which is preliminary data.</text>
</comment>
<dbReference type="GO" id="GO:0005576">
    <property type="term" value="C:extracellular region"/>
    <property type="evidence" value="ECO:0007669"/>
    <property type="project" value="UniProtKB-SubCell"/>
</dbReference>
<keyword evidence="7" id="KW-0472">Membrane</keyword>
<dbReference type="PANTHER" id="PTHR38340">
    <property type="entry name" value="S-LAYER PROTEIN"/>
    <property type="match status" value="1"/>
</dbReference>
<dbReference type="SMART" id="SM00758">
    <property type="entry name" value="PA14"/>
    <property type="match status" value="1"/>
</dbReference>
<dbReference type="Pfam" id="PF00353">
    <property type="entry name" value="HemolysinCabind"/>
    <property type="match status" value="6"/>
</dbReference>
<dbReference type="SUPFAM" id="SSF51120">
    <property type="entry name" value="beta-Roll"/>
    <property type="match status" value="5"/>
</dbReference>
<evidence type="ECO:0000256" key="5">
    <source>
        <dbReference type="ARBA" id="ARBA00022737"/>
    </source>
</evidence>
<dbReference type="InterPro" id="IPR028992">
    <property type="entry name" value="Hedgehog/Intein_dom"/>
</dbReference>
<accession>A0A061SRX6</accession>
<dbReference type="Proteomes" id="UP000027337">
    <property type="component" value="Unassembled WGS sequence"/>
</dbReference>
<feature type="region of interest" description="Disordered" evidence="8">
    <location>
        <begin position="188"/>
        <end position="326"/>
    </location>
</feature>
<protein>
    <recommendedName>
        <fullName evidence="9">PA14 domain-containing protein</fullName>
    </recommendedName>
</protein>
<dbReference type="GO" id="GO:0005509">
    <property type="term" value="F:calcium ion binding"/>
    <property type="evidence" value="ECO:0007669"/>
    <property type="project" value="InterPro"/>
</dbReference>
<dbReference type="PRINTS" id="PR01488">
    <property type="entry name" value="RTXTOXINA"/>
</dbReference>
<dbReference type="PROSITE" id="PS00330">
    <property type="entry name" value="HEMOLYSIN_CALCIUM"/>
    <property type="match status" value="10"/>
</dbReference>
<dbReference type="InterPro" id="IPR011658">
    <property type="entry name" value="PA14_dom"/>
</dbReference>
<reference evidence="10 11" key="1">
    <citation type="journal article" date="2014" name="Genome Announc.">
        <title>Draft Genome Sequences of Two Isolates of the Roseobacter Group, Sulfitobacter sp. Strains 3SOLIMAR09 and 1FIGIMAR09, from Harbors of Mallorca Island (Mediterranean Sea).</title>
        <authorList>
            <person name="Mas-Llado M."/>
            <person name="Pina-Villalonga J.M."/>
            <person name="Brunet-Galmes I."/>
            <person name="Nogales B."/>
            <person name="Bosch R."/>
        </authorList>
    </citation>
    <scope>NUCLEOTIDE SEQUENCE [LARGE SCALE GENOMIC DNA]</scope>
    <source>
        <strain evidence="10 11">1FIGIMAR09</strain>
    </source>
</reference>
<dbReference type="SUPFAM" id="SSF51294">
    <property type="entry name" value="Hedgehog/intein (Hint) domain"/>
    <property type="match status" value="1"/>
</dbReference>